<feature type="region of interest" description="Disordered" evidence="6">
    <location>
        <begin position="1"/>
        <end position="29"/>
    </location>
</feature>
<keyword evidence="4 7" id="KW-1133">Transmembrane helix</keyword>
<keyword evidence="5 7" id="KW-0472">Membrane</keyword>
<organism evidence="9 10">
    <name type="scientific">Cryptosporangium aurantiacum</name>
    <dbReference type="NCBI Taxonomy" id="134849"/>
    <lineage>
        <taxon>Bacteria</taxon>
        <taxon>Bacillati</taxon>
        <taxon>Actinomycetota</taxon>
        <taxon>Actinomycetes</taxon>
        <taxon>Cryptosporangiales</taxon>
        <taxon>Cryptosporangiaceae</taxon>
        <taxon>Cryptosporangium</taxon>
    </lineage>
</organism>
<protein>
    <submittedName>
        <fullName evidence="9">Uncharacterized membrane protein, BrkB/YihY/UPF0761 family (Not an RNase)</fullName>
    </submittedName>
</protein>
<proteinExistence type="predicted"/>
<dbReference type="GO" id="GO:0005886">
    <property type="term" value="C:plasma membrane"/>
    <property type="evidence" value="ECO:0007669"/>
    <property type="project" value="UniProtKB-SubCell"/>
</dbReference>
<evidence type="ECO:0000256" key="1">
    <source>
        <dbReference type="ARBA" id="ARBA00004651"/>
    </source>
</evidence>
<feature type="transmembrane region" description="Helical" evidence="7">
    <location>
        <begin position="202"/>
        <end position="224"/>
    </location>
</feature>
<feature type="transmembrane region" description="Helical" evidence="7">
    <location>
        <begin position="351"/>
        <end position="378"/>
    </location>
</feature>
<feature type="transmembrane region" description="Helical" evidence="7">
    <location>
        <begin position="233"/>
        <end position="255"/>
    </location>
</feature>
<feature type="transmembrane region" description="Helical" evidence="7">
    <location>
        <begin position="172"/>
        <end position="190"/>
    </location>
</feature>
<feature type="transmembrane region" description="Helical" evidence="7">
    <location>
        <begin position="131"/>
        <end position="151"/>
    </location>
</feature>
<gene>
    <name evidence="9" type="ORF">SAMN05443668_111154</name>
</gene>
<dbReference type="STRING" id="134849.SAMN05443668_111154"/>
<dbReference type="InterPro" id="IPR055568">
    <property type="entry name" value="DUF7144"/>
</dbReference>
<dbReference type="AlphaFoldDB" id="A0A1M7RFS1"/>
<reference evidence="9 10" key="1">
    <citation type="submission" date="2016-11" db="EMBL/GenBank/DDBJ databases">
        <authorList>
            <person name="Jaros S."/>
            <person name="Januszkiewicz K."/>
            <person name="Wedrychowicz H."/>
        </authorList>
    </citation>
    <scope>NUCLEOTIDE SEQUENCE [LARGE SCALE GENOMIC DNA]</scope>
    <source>
        <strain evidence="9 10">DSM 46144</strain>
    </source>
</reference>
<dbReference type="Proteomes" id="UP000184440">
    <property type="component" value="Unassembled WGS sequence"/>
</dbReference>
<feature type="domain" description="DUF7144" evidence="8">
    <location>
        <begin position="355"/>
        <end position="469"/>
    </location>
</feature>
<evidence type="ECO:0000256" key="5">
    <source>
        <dbReference type="ARBA" id="ARBA00023136"/>
    </source>
</evidence>
<evidence type="ECO:0000313" key="9">
    <source>
        <dbReference type="EMBL" id="SHN45133.1"/>
    </source>
</evidence>
<dbReference type="Pfam" id="PF23636">
    <property type="entry name" value="DUF7144"/>
    <property type="match status" value="1"/>
</dbReference>
<feature type="transmembrane region" description="Helical" evidence="7">
    <location>
        <begin position="78"/>
        <end position="99"/>
    </location>
</feature>
<feature type="transmembrane region" description="Helical" evidence="7">
    <location>
        <begin position="448"/>
        <end position="466"/>
    </location>
</feature>
<keyword evidence="10" id="KW-1185">Reference proteome</keyword>
<evidence type="ECO:0000259" key="8">
    <source>
        <dbReference type="Pfam" id="PF23636"/>
    </source>
</evidence>
<dbReference type="Pfam" id="PF03631">
    <property type="entry name" value="Virul_fac_BrkB"/>
    <property type="match status" value="1"/>
</dbReference>
<evidence type="ECO:0000256" key="6">
    <source>
        <dbReference type="SAM" id="MobiDB-lite"/>
    </source>
</evidence>
<evidence type="ECO:0000256" key="4">
    <source>
        <dbReference type="ARBA" id="ARBA00022989"/>
    </source>
</evidence>
<evidence type="ECO:0000256" key="2">
    <source>
        <dbReference type="ARBA" id="ARBA00022475"/>
    </source>
</evidence>
<keyword evidence="2" id="KW-1003">Cell membrane</keyword>
<comment type="subcellular location">
    <subcellularLocation>
        <location evidence="1">Cell membrane</location>
        <topology evidence="1">Multi-pass membrane protein</topology>
    </subcellularLocation>
</comment>
<name>A0A1M7RFS1_9ACTN</name>
<dbReference type="EMBL" id="FRCS01000011">
    <property type="protein sequence ID" value="SHN45133.1"/>
    <property type="molecule type" value="Genomic_DNA"/>
</dbReference>
<evidence type="ECO:0000256" key="3">
    <source>
        <dbReference type="ARBA" id="ARBA00022692"/>
    </source>
</evidence>
<evidence type="ECO:0000313" key="10">
    <source>
        <dbReference type="Proteomes" id="UP000184440"/>
    </source>
</evidence>
<dbReference type="InterPro" id="IPR017039">
    <property type="entry name" value="Virul_fac_BrkB"/>
</dbReference>
<accession>A0A1M7RFS1</accession>
<evidence type="ECO:0000256" key="7">
    <source>
        <dbReference type="SAM" id="Phobius"/>
    </source>
</evidence>
<sequence>MGRCADPRPDDDRVTRPSGPEPPHSGSEGLSLAGVLAALPRRLQPRAALLLGNRIGRLLLDTATALVRAQVFDRAMTIAAQAFTSIFPLLIMAATLAGAQKRAQFGEALGLPETSVRLLREALRGSGSSTFGVVGSLIVLLSATGLTRALVRAYRAVWSVRTGITGPAATGRQLGTVVVLVFFVVGARFVDRLTTLLPAPHAAGAVATALVDGAFAILLPRLLLGSAAPRTRVLVSGCVFGLMMIGVRAAGAVWLPRALEHSAERYGVIGIAFAYISWLYVLSFCLLLSAVLGAVLTDADFVPRGWRPRIPVRARSAGPRHRSAEERSMTDTEYRAAGYDRPPGAPAPSGWVGVVSFAGIMLLLIGGFQLFEGIVALVKDDYYLVTDSGLMLPVDLTVWGWIHILVGAIAIAVGIGVLYGKTWARILGVGLAVINAITHLLFAPAQPIWAIIAVVLDVLIIYALVVHGREVRY</sequence>
<keyword evidence="3 7" id="KW-0812">Transmembrane</keyword>
<feature type="compositionally biased region" description="Basic and acidic residues" evidence="6">
    <location>
        <begin position="1"/>
        <end position="15"/>
    </location>
</feature>
<feature type="transmembrane region" description="Helical" evidence="7">
    <location>
        <begin position="275"/>
        <end position="297"/>
    </location>
</feature>
<feature type="transmembrane region" description="Helical" evidence="7">
    <location>
        <begin position="398"/>
        <end position="419"/>
    </location>
</feature>
<feature type="transmembrane region" description="Helical" evidence="7">
    <location>
        <begin position="426"/>
        <end position="442"/>
    </location>
</feature>